<dbReference type="Pfam" id="PF00579">
    <property type="entry name" value="tRNA-synt_1b"/>
    <property type="match status" value="1"/>
</dbReference>
<dbReference type="PANTHER" id="PTHR11766:SF0">
    <property type="entry name" value="TYROSINE--TRNA LIGASE, MITOCHONDRIAL"/>
    <property type="match status" value="1"/>
</dbReference>
<dbReference type="InterPro" id="IPR024088">
    <property type="entry name" value="Tyr-tRNA-ligase_bac-type"/>
</dbReference>
<keyword evidence="4 9" id="KW-0067">ATP-binding</keyword>
<dbReference type="HAMAP" id="MF_02006">
    <property type="entry name" value="Tyr_tRNA_synth_type1"/>
    <property type="match status" value="1"/>
</dbReference>
<keyword evidence="11" id="KW-1185">Reference proteome</keyword>
<dbReference type="Gene3D" id="3.10.290.10">
    <property type="entry name" value="RNA-binding S4 domain"/>
    <property type="match status" value="1"/>
</dbReference>
<dbReference type="GO" id="GO:0005829">
    <property type="term" value="C:cytosol"/>
    <property type="evidence" value="ECO:0007669"/>
    <property type="project" value="TreeGrafter"/>
</dbReference>
<dbReference type="InterPro" id="IPR002307">
    <property type="entry name" value="Tyr-tRNA-ligase"/>
</dbReference>
<evidence type="ECO:0000313" key="11">
    <source>
        <dbReference type="Proteomes" id="UP000076078"/>
    </source>
</evidence>
<comment type="caution">
    <text evidence="10">The sequence shown here is derived from an EMBL/GenBank/DDBJ whole genome shotgun (WGS) entry which is preliminary data.</text>
</comment>
<dbReference type="SUPFAM" id="SSF52374">
    <property type="entry name" value="Nucleotidylyl transferase"/>
    <property type="match status" value="1"/>
</dbReference>
<dbReference type="CDD" id="cd00805">
    <property type="entry name" value="TyrRS_core"/>
    <property type="match status" value="1"/>
</dbReference>
<gene>
    <name evidence="10" type="ORF">DLAC_00161</name>
</gene>
<protein>
    <recommendedName>
        <fullName evidence="1 9">Tyrosine--tRNA ligase</fullName>
        <ecNumber evidence="1 9">6.1.1.1</ecNumber>
    </recommendedName>
    <alternativeName>
        <fullName evidence="7 9">Tyrosyl-tRNA synthetase</fullName>
    </alternativeName>
</protein>
<dbReference type="Proteomes" id="UP000076078">
    <property type="component" value="Unassembled WGS sequence"/>
</dbReference>
<keyword evidence="2 9" id="KW-0436">Ligase</keyword>
<dbReference type="NCBIfam" id="TIGR00234">
    <property type="entry name" value="tyrS"/>
    <property type="match status" value="1"/>
</dbReference>
<dbReference type="FunCoup" id="A0A152A996">
    <property type="interactions" value="639"/>
</dbReference>
<dbReference type="PRINTS" id="PR01040">
    <property type="entry name" value="TRNASYNTHTYR"/>
</dbReference>
<name>A0A152A996_TIELA</name>
<evidence type="ECO:0000313" key="10">
    <source>
        <dbReference type="EMBL" id="KYR02701.1"/>
    </source>
</evidence>
<dbReference type="InterPro" id="IPR024107">
    <property type="entry name" value="Tyr-tRNA-ligase_bac_1"/>
</dbReference>
<dbReference type="InterPro" id="IPR001412">
    <property type="entry name" value="aa-tRNA-synth_I_CS"/>
</dbReference>
<dbReference type="InParanoid" id="A0A152A996"/>
<dbReference type="InterPro" id="IPR036986">
    <property type="entry name" value="S4_RNA-bd_sf"/>
</dbReference>
<dbReference type="FunFam" id="1.10.240.10:FF:000001">
    <property type="entry name" value="Tyrosine--tRNA ligase"/>
    <property type="match status" value="1"/>
</dbReference>
<dbReference type="EMBL" id="LODT01000001">
    <property type="protein sequence ID" value="KYR02701.1"/>
    <property type="molecule type" value="Genomic_DNA"/>
</dbReference>
<dbReference type="STRING" id="361077.A0A152A996"/>
<organism evidence="10 11">
    <name type="scientific">Tieghemostelium lacteum</name>
    <name type="common">Slime mold</name>
    <name type="synonym">Dictyostelium lacteum</name>
    <dbReference type="NCBI Taxonomy" id="361077"/>
    <lineage>
        <taxon>Eukaryota</taxon>
        <taxon>Amoebozoa</taxon>
        <taxon>Evosea</taxon>
        <taxon>Eumycetozoa</taxon>
        <taxon>Dictyostelia</taxon>
        <taxon>Dictyosteliales</taxon>
        <taxon>Raperosteliaceae</taxon>
        <taxon>Tieghemostelium</taxon>
    </lineage>
</organism>
<dbReference type="GO" id="GO:0003723">
    <property type="term" value="F:RNA binding"/>
    <property type="evidence" value="ECO:0007669"/>
    <property type="project" value="InterPro"/>
</dbReference>
<keyword evidence="3 9" id="KW-0547">Nucleotide-binding</keyword>
<comment type="catalytic activity">
    <reaction evidence="8 9">
        <text>tRNA(Tyr) + L-tyrosine + ATP = L-tyrosyl-tRNA(Tyr) + AMP + diphosphate + H(+)</text>
        <dbReference type="Rhea" id="RHEA:10220"/>
        <dbReference type="Rhea" id="RHEA-COMP:9706"/>
        <dbReference type="Rhea" id="RHEA-COMP:9707"/>
        <dbReference type="ChEBI" id="CHEBI:15378"/>
        <dbReference type="ChEBI" id="CHEBI:30616"/>
        <dbReference type="ChEBI" id="CHEBI:33019"/>
        <dbReference type="ChEBI" id="CHEBI:58315"/>
        <dbReference type="ChEBI" id="CHEBI:78442"/>
        <dbReference type="ChEBI" id="CHEBI:78536"/>
        <dbReference type="ChEBI" id="CHEBI:456215"/>
        <dbReference type="EC" id="6.1.1.1"/>
    </reaction>
</comment>
<dbReference type="Gene3D" id="1.10.240.10">
    <property type="entry name" value="Tyrosyl-Transfer RNA Synthetase"/>
    <property type="match status" value="1"/>
</dbReference>
<evidence type="ECO:0000256" key="9">
    <source>
        <dbReference type="RuleBase" id="RU361234"/>
    </source>
</evidence>
<dbReference type="PANTHER" id="PTHR11766">
    <property type="entry name" value="TYROSYL-TRNA SYNTHETASE"/>
    <property type="match status" value="1"/>
</dbReference>
<dbReference type="EC" id="6.1.1.1" evidence="1 9"/>
<dbReference type="GO" id="GO:0005739">
    <property type="term" value="C:mitochondrion"/>
    <property type="evidence" value="ECO:0007669"/>
    <property type="project" value="TreeGrafter"/>
</dbReference>
<dbReference type="GO" id="GO:0006437">
    <property type="term" value="P:tyrosyl-tRNA aminoacylation"/>
    <property type="evidence" value="ECO:0007669"/>
    <property type="project" value="InterPro"/>
</dbReference>
<evidence type="ECO:0000256" key="6">
    <source>
        <dbReference type="ARBA" id="ARBA00023146"/>
    </source>
</evidence>
<evidence type="ECO:0000256" key="2">
    <source>
        <dbReference type="ARBA" id="ARBA00022598"/>
    </source>
</evidence>
<evidence type="ECO:0000256" key="8">
    <source>
        <dbReference type="ARBA" id="ARBA00048248"/>
    </source>
</evidence>
<evidence type="ECO:0000256" key="7">
    <source>
        <dbReference type="ARBA" id="ARBA00033323"/>
    </source>
</evidence>
<dbReference type="InterPro" id="IPR002305">
    <property type="entry name" value="aa-tRNA-synth_Ic"/>
</dbReference>
<evidence type="ECO:0000256" key="4">
    <source>
        <dbReference type="ARBA" id="ARBA00022840"/>
    </source>
</evidence>
<reference evidence="10 11" key="1">
    <citation type="submission" date="2015-12" db="EMBL/GenBank/DDBJ databases">
        <title>Dictyostelia acquired genes for synthesis and detection of signals that induce cell-type specialization by lateral gene transfer from prokaryotes.</title>
        <authorList>
            <person name="Gloeckner G."/>
            <person name="Schaap P."/>
        </authorList>
    </citation>
    <scope>NUCLEOTIDE SEQUENCE [LARGE SCALE GENOMIC DNA]</scope>
    <source>
        <strain evidence="10 11">TK</strain>
    </source>
</reference>
<accession>A0A152A996</accession>
<comment type="similarity">
    <text evidence="9">Belongs to the class-I aminoacyl-tRNA synthetase family.</text>
</comment>
<dbReference type="AlphaFoldDB" id="A0A152A996"/>
<dbReference type="Gene3D" id="3.40.50.620">
    <property type="entry name" value="HUPs"/>
    <property type="match status" value="1"/>
</dbReference>
<keyword evidence="6 9" id="KW-0030">Aminoacyl-tRNA synthetase</keyword>
<dbReference type="PROSITE" id="PS00178">
    <property type="entry name" value="AA_TRNA_LIGASE_I"/>
    <property type="match status" value="1"/>
</dbReference>
<evidence type="ECO:0000256" key="3">
    <source>
        <dbReference type="ARBA" id="ARBA00022741"/>
    </source>
</evidence>
<dbReference type="OrthoDB" id="337870at2759"/>
<evidence type="ECO:0000256" key="1">
    <source>
        <dbReference type="ARBA" id="ARBA00013160"/>
    </source>
</evidence>
<keyword evidence="5 9" id="KW-0648">Protein biosynthesis</keyword>
<dbReference type="GO" id="GO:0004831">
    <property type="term" value="F:tyrosine-tRNA ligase activity"/>
    <property type="evidence" value="ECO:0007669"/>
    <property type="project" value="UniProtKB-EC"/>
</dbReference>
<sequence length="465" mass="53058">MISSQLKRFSLNYINKRYFSSGIHSSQYSNSEYIKNFKNQNVVETLKNRGYIYQLTGSEDELIKLTTQKKVSVYAGFDPTADSLHIGNLLTMMVLFHFKLHGNNSIALIGGATGMIGDPSGKSTERPILETQFIQDNSKHIKNNLESILGQGEKGFGNLTILNNYDWCKDLSIISFLRDVGKYFRVGPMIKRDFIQNRIDSDGISFTEFTYSLFQANDFLHLNQTQDCQIQVGGSDQWGNITDGCDLVKKKLNKQVYGMTIPLLTNSQGKKLGKSEGNSIWLSSHRTSPYQFYQYWIQVSDEDVEKLLKLFTLLPLEEIHSILQKHKESPHLRLAQRVIAERVTELVHGQEGLEEALNTTKVLFGDQSLEDLSKQQNINIESIFSKLSHQTMDKSKHLNQSKLISLFSEVSGQTKNQCKTLLTTKSLYLNNQVLDSNRTIQESDLIGNFIYFKSGKKDYYIIKFT</sequence>
<dbReference type="InterPro" id="IPR014729">
    <property type="entry name" value="Rossmann-like_a/b/a_fold"/>
</dbReference>
<dbReference type="GO" id="GO:0005524">
    <property type="term" value="F:ATP binding"/>
    <property type="evidence" value="ECO:0007669"/>
    <property type="project" value="UniProtKB-KW"/>
</dbReference>
<dbReference type="OMA" id="YMMAKDS"/>
<proteinExistence type="inferred from homology"/>
<evidence type="ECO:0000256" key="5">
    <source>
        <dbReference type="ARBA" id="ARBA00022917"/>
    </source>
</evidence>